<dbReference type="EC" id="3.5.4.19" evidence="16"/>
<evidence type="ECO:0000256" key="11">
    <source>
        <dbReference type="ARBA" id="ARBA00022741"/>
    </source>
</evidence>
<evidence type="ECO:0000256" key="13">
    <source>
        <dbReference type="ARBA" id="ARBA00022840"/>
    </source>
</evidence>
<proteinExistence type="inferred from homology"/>
<evidence type="ECO:0000256" key="15">
    <source>
        <dbReference type="ARBA" id="ARBA00023268"/>
    </source>
</evidence>
<dbReference type="InterPro" id="IPR011060">
    <property type="entry name" value="RibuloseP-bd_barrel"/>
</dbReference>
<dbReference type="InterPro" id="IPR038019">
    <property type="entry name" value="PRib_AMP_CycHydrolase_sf"/>
</dbReference>
<dbReference type="GO" id="GO:0005524">
    <property type="term" value="F:ATP binding"/>
    <property type="evidence" value="ECO:0007669"/>
    <property type="project" value="UniProtKB-KW"/>
</dbReference>
<dbReference type="FunFam" id="3.10.20.810:FF:000001">
    <property type="entry name" value="Histidine biosynthesis bifunctional protein HisIE"/>
    <property type="match status" value="1"/>
</dbReference>
<evidence type="ECO:0000256" key="2">
    <source>
        <dbReference type="ARBA" id="ARBA00001460"/>
    </source>
</evidence>
<feature type="domain" description="Phosphoribosyl-AMP cyclohydrolase" evidence="18">
    <location>
        <begin position="251"/>
        <end position="324"/>
    </location>
</feature>
<dbReference type="NCBIfam" id="NF000768">
    <property type="entry name" value="PRK00051.1"/>
    <property type="match status" value="1"/>
</dbReference>
<gene>
    <name evidence="16" type="primary">hisI</name>
    <name evidence="16" type="synonym">hisIE</name>
    <name evidence="19" type="ORF">LG34_01855</name>
</gene>
<dbReference type="NCBIfam" id="TIGR03188">
    <property type="entry name" value="histidine_hisI"/>
    <property type="match status" value="1"/>
</dbReference>
<dbReference type="GO" id="GO:0005737">
    <property type="term" value="C:cytoplasm"/>
    <property type="evidence" value="ECO:0007669"/>
    <property type="project" value="UniProtKB-SubCell"/>
</dbReference>
<dbReference type="Gene3D" id="1.10.287.1080">
    <property type="entry name" value="MazG-like"/>
    <property type="match status" value="1"/>
</dbReference>
<evidence type="ECO:0000256" key="14">
    <source>
        <dbReference type="ARBA" id="ARBA00023102"/>
    </source>
</evidence>
<evidence type="ECO:0000256" key="6">
    <source>
        <dbReference type="ARBA" id="ARBA00007731"/>
    </source>
</evidence>
<dbReference type="InterPro" id="IPR008179">
    <property type="entry name" value="HisE"/>
</dbReference>
<comment type="pathway">
    <text evidence="5 16">Amino-acid biosynthesis; L-histidine biosynthesis; L-histidine from 5-phospho-alpha-D-ribose 1-diphosphate: step 2/9.</text>
</comment>
<dbReference type="AlphaFoldDB" id="A0A2V1JUA8"/>
<keyword evidence="11 16" id="KW-0547">Nucleotide-binding</keyword>
<comment type="caution">
    <text evidence="19">The sequence shown here is derived from an EMBL/GenBank/DDBJ whole genome shotgun (WGS) entry which is preliminary data.</text>
</comment>
<keyword evidence="9 16" id="KW-0963">Cytoplasm</keyword>
<evidence type="ECO:0000256" key="12">
    <source>
        <dbReference type="ARBA" id="ARBA00022801"/>
    </source>
</evidence>
<protein>
    <recommendedName>
        <fullName evidence="16">Histidine biosynthesis bifunctional protein HisIE</fullName>
    </recommendedName>
    <domain>
        <recommendedName>
            <fullName evidence="16">Phosphoribosyl-AMP cyclohydrolase</fullName>
            <shortName evidence="16">PRA-CH</shortName>
            <ecNumber evidence="16">3.5.4.19</ecNumber>
        </recommendedName>
    </domain>
    <domain>
        <recommendedName>
            <fullName evidence="16">Phosphoribosyl-ATP pyrophosphatase</fullName>
            <shortName evidence="16">PRA-PH</shortName>
            <ecNumber evidence="16">3.6.1.31</ecNumber>
        </recommendedName>
    </domain>
</protein>
<evidence type="ECO:0000256" key="7">
    <source>
        <dbReference type="ARBA" id="ARBA00008299"/>
    </source>
</evidence>
<dbReference type="HAMAP" id="MF_01020">
    <property type="entry name" value="HisE"/>
    <property type="match status" value="1"/>
</dbReference>
<evidence type="ECO:0000256" key="4">
    <source>
        <dbReference type="ARBA" id="ARBA00005169"/>
    </source>
</evidence>
<evidence type="ECO:0000256" key="5">
    <source>
        <dbReference type="ARBA" id="ARBA00005204"/>
    </source>
</evidence>
<comment type="pathway">
    <text evidence="4 16">Amino-acid biosynthesis; L-histidine biosynthesis; L-histidine from 5-phospho-alpha-D-ribose 1-diphosphate: step 3/9.</text>
</comment>
<accession>A0A2V1JUA8</accession>
<dbReference type="InterPro" id="IPR013785">
    <property type="entry name" value="Aldolase_TIM"/>
</dbReference>
<comment type="similarity">
    <text evidence="7 16">In the N-terminal section; belongs to the PRA-CH family.</text>
</comment>
<comment type="similarity">
    <text evidence="6 16">In the C-terminal section; belongs to the PRA-PH family.</text>
</comment>
<dbReference type="PANTHER" id="PTHR42945">
    <property type="entry name" value="HISTIDINE BIOSYNTHESIS BIFUNCTIONAL PROTEIN"/>
    <property type="match status" value="1"/>
</dbReference>
<dbReference type="EC" id="3.6.1.31" evidence="16"/>
<sequence>MNKKNLIATIYLKNGKLVNGFKDHTEQDDLIERIRLYNDNGIDKIYLFDLSDNDAEHELNLHTMKEINRVAEIPVYAGGNINRLEDIKKILYAGCKKAILNPVKDVTAQVSKEGALRFGKDKLALSIHNVDLFFKQKEDVENNTSELIVLDPALMGTLGNVTDMPYSMLLTETDNESVCKALQADETITGVSSRTISAYDADVMGLKAYLAEQGIATGHLESSCDWSEFKLNSDGMIPVIVQDYKTNDVLMLAYMNEEAFQTTLSLGKMTYYSRSRNELWTKGMTSGHYQYVKSLSIDCDKDTILAKVSQIGAACHTGNRSCFYTDIVKEEYNEKNPLEVFENEYNLILDRKLHPKEGSYTNYLFDKGIDKILKKVGEEATEIVIAAKNPDPEEIKYEIADFLYHMMVMMVDKGITWEEVLEELSQR</sequence>
<keyword evidence="14 16" id="KW-0368">Histidine biosynthesis</keyword>
<dbReference type="Pfam" id="PF00977">
    <property type="entry name" value="His_biosynth"/>
    <property type="match status" value="1"/>
</dbReference>
<dbReference type="OrthoDB" id="9795769at2"/>
<evidence type="ECO:0000256" key="1">
    <source>
        <dbReference type="ARBA" id="ARBA00000024"/>
    </source>
</evidence>
<keyword evidence="15 16" id="KW-0511">Multifunctional enzyme</keyword>
<dbReference type="InterPro" id="IPR006062">
    <property type="entry name" value="His_biosynth"/>
</dbReference>
<dbReference type="EMBL" id="JRFU01000014">
    <property type="protein sequence ID" value="PWE87806.1"/>
    <property type="molecule type" value="Genomic_DNA"/>
</dbReference>
<keyword evidence="13 16" id="KW-0067">ATP-binding</keyword>
<comment type="subcellular location">
    <subcellularLocation>
        <location evidence="3 16">Cytoplasm</location>
    </subcellularLocation>
</comment>
<dbReference type="Gene3D" id="3.20.20.70">
    <property type="entry name" value="Aldolase class I"/>
    <property type="match status" value="1"/>
</dbReference>
<dbReference type="HAMAP" id="MF_01021">
    <property type="entry name" value="HisI"/>
    <property type="match status" value="1"/>
</dbReference>
<keyword evidence="10 16" id="KW-0028">Amino-acid biosynthesis</keyword>
<evidence type="ECO:0000256" key="3">
    <source>
        <dbReference type="ARBA" id="ARBA00004496"/>
    </source>
</evidence>
<dbReference type="GO" id="GO:0000105">
    <property type="term" value="P:L-histidine biosynthetic process"/>
    <property type="evidence" value="ECO:0007669"/>
    <property type="project" value="UniProtKB-UniRule"/>
</dbReference>
<evidence type="ECO:0000313" key="19">
    <source>
        <dbReference type="EMBL" id="PWE87806.1"/>
    </source>
</evidence>
<dbReference type="GO" id="GO:0004635">
    <property type="term" value="F:phosphoribosyl-AMP cyclohydrolase activity"/>
    <property type="evidence" value="ECO:0007669"/>
    <property type="project" value="UniProtKB-UniRule"/>
</dbReference>
<dbReference type="Proteomes" id="UP000245288">
    <property type="component" value="Unassembled WGS sequence"/>
</dbReference>
<organism evidence="19 20">
    <name type="scientific">Eubacterium ramulus</name>
    <dbReference type="NCBI Taxonomy" id="39490"/>
    <lineage>
        <taxon>Bacteria</taxon>
        <taxon>Bacillati</taxon>
        <taxon>Bacillota</taxon>
        <taxon>Clostridia</taxon>
        <taxon>Eubacteriales</taxon>
        <taxon>Eubacteriaceae</taxon>
        <taxon>Eubacterium</taxon>
    </lineage>
</organism>
<comment type="catalytic activity">
    <reaction evidence="2 16">
        <text>1-(5-phospho-beta-D-ribosyl)-ATP + H2O = 1-(5-phospho-beta-D-ribosyl)-5'-AMP + diphosphate + H(+)</text>
        <dbReference type="Rhea" id="RHEA:22828"/>
        <dbReference type="ChEBI" id="CHEBI:15377"/>
        <dbReference type="ChEBI" id="CHEBI:15378"/>
        <dbReference type="ChEBI" id="CHEBI:33019"/>
        <dbReference type="ChEBI" id="CHEBI:59457"/>
        <dbReference type="ChEBI" id="CHEBI:73183"/>
        <dbReference type="EC" id="3.6.1.31"/>
    </reaction>
</comment>
<dbReference type="InterPro" id="IPR021130">
    <property type="entry name" value="PRib-ATP_PPHydrolase-like"/>
</dbReference>
<dbReference type="SUPFAM" id="SSF101386">
    <property type="entry name" value="all-alpha NTP pyrophosphatases"/>
    <property type="match status" value="1"/>
</dbReference>
<dbReference type="RefSeq" id="WP_109214604.1">
    <property type="nucleotide sequence ID" value="NZ_JRFU01000014.1"/>
</dbReference>
<feature type="region of interest" description="Phosphoribosyl-AMP cyclohydrolase" evidence="16">
    <location>
        <begin position="1"/>
        <end position="340"/>
    </location>
</feature>
<evidence type="ECO:0000256" key="8">
    <source>
        <dbReference type="ARBA" id="ARBA00009667"/>
    </source>
</evidence>
<evidence type="ECO:0000256" key="17">
    <source>
        <dbReference type="RuleBase" id="RU003657"/>
    </source>
</evidence>
<comment type="catalytic activity">
    <reaction evidence="1 16">
        <text>1-(5-phospho-beta-D-ribosyl)-5'-AMP + H2O = 1-(5-phospho-beta-D-ribosyl)-5-[(5-phospho-beta-D-ribosylamino)methylideneamino]imidazole-4-carboxamide</text>
        <dbReference type="Rhea" id="RHEA:20049"/>
        <dbReference type="ChEBI" id="CHEBI:15377"/>
        <dbReference type="ChEBI" id="CHEBI:58435"/>
        <dbReference type="ChEBI" id="CHEBI:59457"/>
        <dbReference type="EC" id="3.5.4.19"/>
    </reaction>
</comment>
<evidence type="ECO:0000259" key="18">
    <source>
        <dbReference type="Pfam" id="PF01502"/>
    </source>
</evidence>
<dbReference type="NCBIfam" id="NF002747">
    <property type="entry name" value="PRK02759.1"/>
    <property type="match status" value="1"/>
</dbReference>
<evidence type="ECO:0000256" key="10">
    <source>
        <dbReference type="ARBA" id="ARBA00022605"/>
    </source>
</evidence>
<dbReference type="Gene3D" id="3.10.20.810">
    <property type="entry name" value="Phosphoribosyl-AMP cyclohydrolase"/>
    <property type="match status" value="1"/>
</dbReference>
<keyword evidence="12 16" id="KW-0378">Hydrolase</keyword>
<keyword evidence="20" id="KW-1185">Reference proteome</keyword>
<dbReference type="InterPro" id="IPR023019">
    <property type="entry name" value="His_synth_HisIE"/>
</dbReference>
<dbReference type="InterPro" id="IPR002496">
    <property type="entry name" value="PRib_AMP_CycHydrolase_dom"/>
</dbReference>
<dbReference type="SUPFAM" id="SSF141734">
    <property type="entry name" value="HisI-like"/>
    <property type="match status" value="1"/>
</dbReference>
<dbReference type="UniPathway" id="UPA00031">
    <property type="reaction ID" value="UER00007"/>
</dbReference>
<evidence type="ECO:0000256" key="9">
    <source>
        <dbReference type="ARBA" id="ARBA00022490"/>
    </source>
</evidence>
<feature type="region of interest" description="Phosphoribosyl-ATP pyrophosphohydrolase" evidence="16">
    <location>
        <begin position="341"/>
        <end position="427"/>
    </location>
</feature>
<dbReference type="PANTHER" id="PTHR42945:SF1">
    <property type="entry name" value="HISTIDINE BIOSYNTHESIS BIFUNCTIONAL PROTEIN HIS7"/>
    <property type="match status" value="1"/>
</dbReference>
<dbReference type="InterPro" id="IPR026660">
    <property type="entry name" value="PRA-CH"/>
</dbReference>
<dbReference type="Pfam" id="PF01503">
    <property type="entry name" value="PRA-PH"/>
    <property type="match status" value="1"/>
</dbReference>
<evidence type="ECO:0000313" key="20">
    <source>
        <dbReference type="Proteomes" id="UP000245288"/>
    </source>
</evidence>
<dbReference type="GO" id="GO:0004636">
    <property type="term" value="F:phosphoribosyl-ATP diphosphatase activity"/>
    <property type="evidence" value="ECO:0007669"/>
    <property type="project" value="UniProtKB-UniRule"/>
</dbReference>
<dbReference type="SUPFAM" id="SSF51366">
    <property type="entry name" value="Ribulose-phoshate binding barrel"/>
    <property type="match status" value="1"/>
</dbReference>
<dbReference type="HAMAP" id="MF_01019">
    <property type="entry name" value="HisIE"/>
    <property type="match status" value="1"/>
</dbReference>
<comment type="similarity">
    <text evidence="8 17">Belongs to the HisA/HisF family.</text>
</comment>
<dbReference type="Pfam" id="PF01502">
    <property type="entry name" value="PRA-CH"/>
    <property type="match status" value="1"/>
</dbReference>
<reference evidence="19 20" key="1">
    <citation type="submission" date="2014-09" db="EMBL/GenBank/DDBJ databases">
        <title>Butyrate-producing bacteria isolated from human gut.</title>
        <authorList>
            <person name="Zhang Q."/>
            <person name="Zhao L."/>
        </authorList>
    </citation>
    <scope>NUCLEOTIDE SEQUENCE [LARGE SCALE GENOMIC DNA]</scope>
    <source>
        <strain evidence="19 20">21</strain>
    </source>
</reference>
<dbReference type="CDD" id="cd11534">
    <property type="entry name" value="NTP-PPase_HisIE_like"/>
    <property type="match status" value="1"/>
</dbReference>
<name>A0A2V1JUA8_EUBRA</name>
<evidence type="ECO:0000256" key="16">
    <source>
        <dbReference type="HAMAP-Rule" id="MF_01019"/>
    </source>
</evidence>